<dbReference type="Proteomes" id="UP000198215">
    <property type="component" value="Chromosome I"/>
</dbReference>
<dbReference type="AlphaFoldDB" id="A0A1C5HCT7"/>
<proteinExistence type="inferred from homology"/>
<sequence length="500" mass="55537">MMDNGYDYDVVVVGGGPCGSTISTLVAMQGHRVLLLEKERFPRYQIGESLLPSTVHGICRILGVEEDLRRANFMPKRGGTFRWGANPEPWTFSFGLSSKFAGDAATAYQVERMRFDQILLDNARRKGVEVREETSVVDVLVDADTDRVNGVLLSGPDGVRREVRSRFVVDASGNKSRIHTRVGGQRRYSEFFRNLALFGYFEGGKRLPAPNRGNILAVAFDAGWFWYIPLTDELTSVGAVLMPEALDRAQGDREKALLDLIQQCPMIAEYLSDARRVTEGPYGEIRVRKDYSYIQEKFWRPGLVLAGDAACFIDPVFSSGVHLATYSALLAARSINTVLRGGEVDETTCFEEFEVRYRREYARFHDFLVAFYDMHQDENSYFWKAKKVTNNVASEVESFVELVGGGSSNEAALVSPANGGRRGAAYQELAEMVAQPVQEAGEDRDLLRSTLARSVSKEGTRIQIQAELGESTDENIPVRDGGLVPSTDGLHWSTPPQPAG</sequence>
<reference evidence="4" key="1">
    <citation type="submission" date="2016-06" db="EMBL/GenBank/DDBJ databases">
        <authorList>
            <person name="Varghese N."/>
            <person name="Submissions Spin"/>
        </authorList>
    </citation>
    <scope>NUCLEOTIDE SEQUENCE [LARGE SCALE GENOMIC DNA]</scope>
    <source>
        <strain evidence="4">DSM 45161</strain>
    </source>
</reference>
<dbReference type="InterPro" id="IPR050816">
    <property type="entry name" value="Flavin-dep_Halogenase_NPB"/>
</dbReference>
<gene>
    <name evidence="3" type="ORF">GA0070614_1127</name>
</gene>
<evidence type="ECO:0000256" key="2">
    <source>
        <dbReference type="SAM" id="MobiDB-lite"/>
    </source>
</evidence>
<name>A0A1C5HCT7_9ACTN</name>
<keyword evidence="4" id="KW-1185">Reference proteome</keyword>
<feature type="region of interest" description="Disordered" evidence="2">
    <location>
        <begin position="468"/>
        <end position="500"/>
    </location>
</feature>
<accession>A0A1C5HCT7</accession>
<dbReference type="OrthoDB" id="103324at2"/>
<dbReference type="GO" id="GO:0004497">
    <property type="term" value="F:monooxygenase activity"/>
    <property type="evidence" value="ECO:0007669"/>
    <property type="project" value="InterPro"/>
</dbReference>
<evidence type="ECO:0000313" key="3">
    <source>
        <dbReference type="EMBL" id="SCG43800.1"/>
    </source>
</evidence>
<dbReference type="Gene3D" id="3.30.9.100">
    <property type="match status" value="1"/>
</dbReference>
<dbReference type="InterPro" id="IPR006905">
    <property type="entry name" value="Flavin_halogenase"/>
</dbReference>
<dbReference type="Pfam" id="PF04820">
    <property type="entry name" value="Trp_halogenase"/>
    <property type="match status" value="2"/>
</dbReference>
<dbReference type="Gene3D" id="3.50.50.60">
    <property type="entry name" value="FAD/NAD(P)-binding domain"/>
    <property type="match status" value="1"/>
</dbReference>
<comment type="similarity">
    <text evidence="1">Belongs to the flavin-dependent halogenase family. Bacterial tryptophan halogenase subfamily.</text>
</comment>
<protein>
    <submittedName>
        <fullName evidence="3">Halogenation protein CepH</fullName>
    </submittedName>
</protein>
<dbReference type="PANTHER" id="PTHR43747:SF1">
    <property type="entry name" value="SLR1998 PROTEIN"/>
    <property type="match status" value="1"/>
</dbReference>
<dbReference type="SUPFAM" id="SSF51905">
    <property type="entry name" value="FAD/NAD(P)-binding domain"/>
    <property type="match status" value="1"/>
</dbReference>
<dbReference type="EMBL" id="LT607753">
    <property type="protein sequence ID" value="SCG43800.1"/>
    <property type="molecule type" value="Genomic_DNA"/>
</dbReference>
<dbReference type="InterPro" id="IPR036188">
    <property type="entry name" value="FAD/NAD-bd_sf"/>
</dbReference>
<evidence type="ECO:0000313" key="4">
    <source>
        <dbReference type="Proteomes" id="UP000198215"/>
    </source>
</evidence>
<dbReference type="RefSeq" id="WP_088974951.1">
    <property type="nucleotide sequence ID" value="NZ_LT607753.1"/>
</dbReference>
<organism evidence="3 4">
    <name type="scientific">Micromonospora coxensis</name>
    <dbReference type="NCBI Taxonomy" id="356852"/>
    <lineage>
        <taxon>Bacteria</taxon>
        <taxon>Bacillati</taxon>
        <taxon>Actinomycetota</taxon>
        <taxon>Actinomycetes</taxon>
        <taxon>Micromonosporales</taxon>
        <taxon>Micromonosporaceae</taxon>
        <taxon>Micromonospora</taxon>
    </lineage>
</organism>
<dbReference type="PRINTS" id="PR00420">
    <property type="entry name" value="RNGMNOXGNASE"/>
</dbReference>
<dbReference type="PANTHER" id="PTHR43747">
    <property type="entry name" value="FAD-BINDING PROTEIN"/>
    <property type="match status" value="1"/>
</dbReference>
<evidence type="ECO:0000256" key="1">
    <source>
        <dbReference type="ARBA" id="ARBA00038396"/>
    </source>
</evidence>